<feature type="transmembrane region" description="Helical" evidence="8">
    <location>
        <begin position="219"/>
        <end position="242"/>
    </location>
</feature>
<sequence length="613" mass="66927">MATPVTATQLTPDNAHTVVDHDPEQLGRRLSKAPSMAKDTVFEKSPGVLKIEAISSVFTHWYLWVLFLFVFLISYCYGLDGTMRYTLQNYALASFDSLAQISTVTVVRSIVAAAGQPVYAKISDFFGRASILFIAVFFYVIGTIVQAASKSVATFSGGAVLYQLGYTGLQLLVEVIIGDSTSLRNRLFFSFIPAAPFLINAWVSGNIVDALYKGAGWEWGIGMWAIIVPVLSLPLFAILMMAKRRAKKDGLLEGIPKQNLLSVSLWLDFANKVDLIGLFLLAATLSLCLLPFTLAAGTASKWRTAPIIVTLVFGFAVALPLFIVWEVKFAHHPILPFRLLRDRTILCGLGIALMLNTCWYTQGDYLYTTLIVAFDKSIIQATRVTNIYSFVSVVIGFTLGAVVRYVRRLKWFIVTGGSLFILAFGLLIRFRGGTSPSDFAGLIGAEVVLGIAGGMLSYPTQALVQAAVKHERMAVITALYLATYSVGSALGNTIAAAIWTNSLPHHLITNLNAAGFTNATELAAAAYGNPFVFVVDYPIGTPERTAVDSAFYEVQRYLCIAGICLSVILFALTFGLRDVRLTDEQSFEDAEEHTLTEKDREAIRAAESNLVVK</sequence>
<reference evidence="9 10" key="1">
    <citation type="submission" date="2018-11" db="EMBL/GenBank/DDBJ databases">
        <title>Genome sequence of Apiotrichum porosum DSM 27194.</title>
        <authorList>
            <person name="Aliyu H."/>
            <person name="Gorte O."/>
            <person name="Ochsenreither K."/>
        </authorList>
    </citation>
    <scope>NUCLEOTIDE SEQUENCE [LARGE SCALE GENOMIC DNA]</scope>
    <source>
        <strain evidence="9 10">DSM 27194</strain>
    </source>
</reference>
<keyword evidence="4 8" id="KW-0812">Transmembrane</keyword>
<evidence type="ECO:0008006" key="11">
    <source>
        <dbReference type="Google" id="ProtNLM"/>
    </source>
</evidence>
<dbReference type="OrthoDB" id="2241241at2759"/>
<feature type="transmembrane region" description="Helical" evidence="8">
    <location>
        <begin position="187"/>
        <end position="207"/>
    </location>
</feature>
<comment type="similarity">
    <text evidence="2">Belongs to the major facilitator superfamily.</text>
</comment>
<dbReference type="EMBL" id="RSCE01000007">
    <property type="protein sequence ID" value="RSH81313.1"/>
    <property type="molecule type" value="Genomic_DNA"/>
</dbReference>
<evidence type="ECO:0000256" key="6">
    <source>
        <dbReference type="ARBA" id="ARBA00023065"/>
    </source>
</evidence>
<dbReference type="SUPFAM" id="SSF103473">
    <property type="entry name" value="MFS general substrate transporter"/>
    <property type="match status" value="1"/>
</dbReference>
<comment type="subcellular location">
    <subcellularLocation>
        <location evidence="1">Endomembrane system</location>
        <topology evidence="1">Multi-pass membrane protein</topology>
    </subcellularLocation>
</comment>
<feature type="transmembrane region" description="Helical" evidence="8">
    <location>
        <begin position="305"/>
        <end position="325"/>
    </location>
</feature>
<feature type="transmembrane region" description="Helical" evidence="8">
    <location>
        <begin position="160"/>
        <end position="178"/>
    </location>
</feature>
<evidence type="ECO:0000256" key="5">
    <source>
        <dbReference type="ARBA" id="ARBA00022989"/>
    </source>
</evidence>
<dbReference type="PANTHER" id="PTHR23501">
    <property type="entry name" value="MAJOR FACILITATOR SUPERFAMILY"/>
    <property type="match status" value="1"/>
</dbReference>
<accession>A0A427XR81</accession>
<keyword evidence="6" id="KW-0406">Ion transport</keyword>
<protein>
    <recommendedName>
        <fullName evidence="11">Major facilitator superfamily (MFS) profile domain-containing protein</fullName>
    </recommendedName>
</protein>
<proteinExistence type="inferred from homology"/>
<dbReference type="GeneID" id="39593299"/>
<dbReference type="AlphaFoldDB" id="A0A427XR81"/>
<dbReference type="FunFam" id="1.20.1250.20:FF:000197">
    <property type="entry name" value="Siderophore iron transporter 1"/>
    <property type="match status" value="1"/>
</dbReference>
<gene>
    <name evidence="9" type="ORF">EHS24_008756</name>
</gene>
<dbReference type="GO" id="GO:0006811">
    <property type="term" value="P:monoatomic ion transport"/>
    <property type="evidence" value="ECO:0007669"/>
    <property type="project" value="UniProtKB-KW"/>
</dbReference>
<feature type="transmembrane region" description="Helical" evidence="8">
    <location>
        <begin position="478"/>
        <end position="499"/>
    </location>
</feature>
<dbReference type="Proteomes" id="UP000279236">
    <property type="component" value="Unassembled WGS sequence"/>
</dbReference>
<comment type="caution">
    <text evidence="9">The sequence shown here is derived from an EMBL/GenBank/DDBJ whole genome shotgun (WGS) entry which is preliminary data.</text>
</comment>
<dbReference type="GO" id="GO:0012505">
    <property type="term" value="C:endomembrane system"/>
    <property type="evidence" value="ECO:0007669"/>
    <property type="project" value="UniProtKB-SubCell"/>
</dbReference>
<name>A0A427XR81_9TREE</name>
<evidence type="ECO:0000256" key="1">
    <source>
        <dbReference type="ARBA" id="ARBA00004127"/>
    </source>
</evidence>
<feature type="transmembrane region" description="Helical" evidence="8">
    <location>
        <begin position="345"/>
        <end position="367"/>
    </location>
</feature>
<dbReference type="InterPro" id="IPR036259">
    <property type="entry name" value="MFS_trans_sf"/>
</dbReference>
<organism evidence="9 10">
    <name type="scientific">Apiotrichum porosum</name>
    <dbReference type="NCBI Taxonomy" id="105984"/>
    <lineage>
        <taxon>Eukaryota</taxon>
        <taxon>Fungi</taxon>
        <taxon>Dikarya</taxon>
        <taxon>Basidiomycota</taxon>
        <taxon>Agaricomycotina</taxon>
        <taxon>Tremellomycetes</taxon>
        <taxon>Trichosporonales</taxon>
        <taxon>Trichosporonaceae</taxon>
        <taxon>Apiotrichum</taxon>
    </lineage>
</organism>
<dbReference type="InterPro" id="IPR011701">
    <property type="entry name" value="MFS"/>
</dbReference>
<keyword evidence="5 8" id="KW-1133">Transmembrane helix</keyword>
<evidence type="ECO:0000256" key="3">
    <source>
        <dbReference type="ARBA" id="ARBA00022448"/>
    </source>
</evidence>
<dbReference type="FunFam" id="1.20.1250.20:FF:000412">
    <property type="entry name" value="SIT1p Ferrioxamine B transporter"/>
    <property type="match status" value="1"/>
</dbReference>
<feature type="transmembrane region" description="Helical" evidence="8">
    <location>
        <begin position="61"/>
        <end position="79"/>
    </location>
</feature>
<keyword evidence="10" id="KW-1185">Reference proteome</keyword>
<keyword evidence="3" id="KW-0813">Transport</keyword>
<feature type="transmembrane region" description="Helical" evidence="8">
    <location>
        <begin position="440"/>
        <end position="458"/>
    </location>
</feature>
<evidence type="ECO:0000256" key="2">
    <source>
        <dbReference type="ARBA" id="ARBA00008335"/>
    </source>
</evidence>
<evidence type="ECO:0000313" key="9">
    <source>
        <dbReference type="EMBL" id="RSH81313.1"/>
    </source>
</evidence>
<feature type="transmembrane region" description="Helical" evidence="8">
    <location>
        <begin position="129"/>
        <end position="148"/>
    </location>
</feature>
<evidence type="ECO:0000313" key="10">
    <source>
        <dbReference type="Proteomes" id="UP000279236"/>
    </source>
</evidence>
<dbReference type="GO" id="GO:0022857">
    <property type="term" value="F:transmembrane transporter activity"/>
    <property type="evidence" value="ECO:0007669"/>
    <property type="project" value="InterPro"/>
</dbReference>
<dbReference type="PANTHER" id="PTHR23501:SF92">
    <property type="entry name" value="GLUTATHIONE EXCHANGER 1-RELATED"/>
    <property type="match status" value="1"/>
</dbReference>
<feature type="transmembrane region" description="Helical" evidence="8">
    <location>
        <begin position="411"/>
        <end position="428"/>
    </location>
</feature>
<feature type="transmembrane region" description="Helical" evidence="8">
    <location>
        <begin position="387"/>
        <end position="406"/>
    </location>
</feature>
<dbReference type="GO" id="GO:0005886">
    <property type="term" value="C:plasma membrane"/>
    <property type="evidence" value="ECO:0007669"/>
    <property type="project" value="TreeGrafter"/>
</dbReference>
<feature type="transmembrane region" description="Helical" evidence="8">
    <location>
        <begin position="275"/>
        <end position="299"/>
    </location>
</feature>
<feature type="transmembrane region" description="Helical" evidence="8">
    <location>
        <begin position="554"/>
        <end position="576"/>
    </location>
</feature>
<keyword evidence="7 8" id="KW-0472">Membrane</keyword>
<evidence type="ECO:0000256" key="8">
    <source>
        <dbReference type="SAM" id="Phobius"/>
    </source>
</evidence>
<dbReference type="Gene3D" id="1.20.1250.20">
    <property type="entry name" value="MFS general substrate transporter like domains"/>
    <property type="match status" value="2"/>
</dbReference>
<evidence type="ECO:0000256" key="7">
    <source>
        <dbReference type="ARBA" id="ARBA00023136"/>
    </source>
</evidence>
<dbReference type="RefSeq" id="XP_028476032.1">
    <property type="nucleotide sequence ID" value="XM_028624058.1"/>
</dbReference>
<dbReference type="Pfam" id="PF07690">
    <property type="entry name" value="MFS_1"/>
    <property type="match status" value="1"/>
</dbReference>
<evidence type="ECO:0000256" key="4">
    <source>
        <dbReference type="ARBA" id="ARBA00022692"/>
    </source>
</evidence>